<evidence type="ECO:0000313" key="3">
    <source>
        <dbReference type="EMBL" id="RLN00157.1"/>
    </source>
</evidence>
<dbReference type="AlphaFoldDB" id="A0A3L6RBG4"/>
<gene>
    <name evidence="3" type="ORF">C2845_PM06G22220</name>
</gene>
<sequence>MGLFQLAIFSSLGSPSLCKLGQAALVVEHRRGEDFGHGFERVCQSADGVGVSFEEASSASQLPDGMEDSSWGGVVNESLGLCRHGLHPYRLYAWDGKHTGRRYLGFNLEDKSKRCDYVQWIDEPWPTRAQEVILTLWDLVAQYMEMANRHMVDKMAEQALKNEAKDLNDALEVEKEGWEREKQELVREKEQLNVRWRFSQSCCSALQAIVKNELDDKKMVWIVVICLIGALVAILFGVVLKLK</sequence>
<keyword evidence="2" id="KW-0472">Membrane</keyword>
<feature type="coiled-coil region" evidence="1">
    <location>
        <begin position="157"/>
        <end position="195"/>
    </location>
</feature>
<dbReference type="PANTHER" id="PTHR35163:SF12">
    <property type="entry name" value="OS05G0134500 PROTEIN"/>
    <property type="match status" value="1"/>
</dbReference>
<feature type="transmembrane region" description="Helical" evidence="2">
    <location>
        <begin position="219"/>
        <end position="240"/>
    </location>
</feature>
<comment type="caution">
    <text evidence="3">The sequence shown here is derived from an EMBL/GenBank/DDBJ whole genome shotgun (WGS) entry which is preliminary data.</text>
</comment>
<proteinExistence type="predicted"/>
<keyword evidence="1" id="KW-0175">Coiled coil</keyword>
<keyword evidence="2" id="KW-1133">Transmembrane helix</keyword>
<protein>
    <submittedName>
        <fullName evidence="3">Uncharacterized protein</fullName>
    </submittedName>
</protein>
<reference evidence="4" key="1">
    <citation type="journal article" date="2019" name="Nat. Commun.">
        <title>The genome of broomcorn millet.</title>
        <authorList>
            <person name="Zou C."/>
            <person name="Miki D."/>
            <person name="Li D."/>
            <person name="Tang Q."/>
            <person name="Xiao L."/>
            <person name="Rajput S."/>
            <person name="Deng P."/>
            <person name="Jia W."/>
            <person name="Huang R."/>
            <person name="Zhang M."/>
            <person name="Sun Y."/>
            <person name="Hu J."/>
            <person name="Fu X."/>
            <person name="Schnable P.S."/>
            <person name="Li F."/>
            <person name="Zhang H."/>
            <person name="Feng B."/>
            <person name="Zhu X."/>
            <person name="Liu R."/>
            <person name="Schnable J.C."/>
            <person name="Zhu J.-K."/>
            <person name="Zhang H."/>
        </authorList>
    </citation>
    <scope>NUCLEOTIDE SEQUENCE [LARGE SCALE GENOMIC DNA]</scope>
</reference>
<dbReference type="OrthoDB" id="696051at2759"/>
<evidence type="ECO:0000313" key="4">
    <source>
        <dbReference type="Proteomes" id="UP000275267"/>
    </source>
</evidence>
<dbReference type="EMBL" id="PQIB02000009">
    <property type="protein sequence ID" value="RLN00157.1"/>
    <property type="molecule type" value="Genomic_DNA"/>
</dbReference>
<keyword evidence="4" id="KW-1185">Reference proteome</keyword>
<dbReference type="Proteomes" id="UP000275267">
    <property type="component" value="Unassembled WGS sequence"/>
</dbReference>
<keyword evidence="2" id="KW-0812">Transmembrane</keyword>
<dbReference type="PANTHER" id="PTHR35163">
    <property type="entry name" value="OS02G0467300 PROTEIN"/>
    <property type="match status" value="1"/>
</dbReference>
<evidence type="ECO:0000256" key="2">
    <source>
        <dbReference type="SAM" id="Phobius"/>
    </source>
</evidence>
<organism evidence="3 4">
    <name type="scientific">Panicum miliaceum</name>
    <name type="common">Proso millet</name>
    <name type="synonym">Broomcorn millet</name>
    <dbReference type="NCBI Taxonomy" id="4540"/>
    <lineage>
        <taxon>Eukaryota</taxon>
        <taxon>Viridiplantae</taxon>
        <taxon>Streptophyta</taxon>
        <taxon>Embryophyta</taxon>
        <taxon>Tracheophyta</taxon>
        <taxon>Spermatophyta</taxon>
        <taxon>Magnoliopsida</taxon>
        <taxon>Liliopsida</taxon>
        <taxon>Poales</taxon>
        <taxon>Poaceae</taxon>
        <taxon>PACMAD clade</taxon>
        <taxon>Panicoideae</taxon>
        <taxon>Panicodae</taxon>
        <taxon>Paniceae</taxon>
        <taxon>Panicinae</taxon>
        <taxon>Panicum</taxon>
        <taxon>Panicum sect. Panicum</taxon>
    </lineage>
</organism>
<evidence type="ECO:0000256" key="1">
    <source>
        <dbReference type="SAM" id="Coils"/>
    </source>
</evidence>
<accession>A0A3L6RBG4</accession>
<name>A0A3L6RBG4_PANMI</name>